<reference evidence="3 4" key="1">
    <citation type="submission" date="2016-07" db="EMBL/GenBank/DDBJ databases">
        <title>Pervasive Adenine N6-methylation of Active Genes in Fungi.</title>
        <authorList>
            <consortium name="DOE Joint Genome Institute"/>
            <person name="Mondo S.J."/>
            <person name="Dannebaum R.O."/>
            <person name="Kuo R.C."/>
            <person name="Labutti K."/>
            <person name="Haridas S."/>
            <person name="Kuo A."/>
            <person name="Salamov A."/>
            <person name="Ahrendt S.R."/>
            <person name="Lipzen A."/>
            <person name="Sullivan W."/>
            <person name="Andreopoulos W.B."/>
            <person name="Clum A."/>
            <person name="Lindquist E."/>
            <person name="Daum C."/>
            <person name="Ramamoorthy G.K."/>
            <person name="Gryganskyi A."/>
            <person name="Culley D."/>
            <person name="Magnuson J.K."/>
            <person name="James T.Y."/>
            <person name="O'Malley M.A."/>
            <person name="Stajich J.E."/>
            <person name="Spatafora J.W."/>
            <person name="Visel A."/>
            <person name="Grigoriev I.V."/>
        </authorList>
    </citation>
    <scope>NUCLEOTIDE SEQUENCE [LARGE SCALE GENOMIC DNA]</scope>
    <source>
        <strain evidence="3 4">CBS 129021</strain>
    </source>
</reference>
<dbReference type="OrthoDB" id="5428055at2759"/>
<feature type="transmembrane region" description="Helical" evidence="2">
    <location>
        <begin position="486"/>
        <end position="505"/>
    </location>
</feature>
<sequence>MNFRVTVLGFTSTEGRIASEVITHCTNLSQLQHFFSPTEEEQHDALPYPNPTWSSSLDSSKCRLFLIESSFPRHYRACSTPYSLEGLLKSHLNVPQDLFQTHAWERTTFDFNEIINCPRLPTATKSGRRFSLEYFELWDVGAATGGFEDEIKGWWDGEKKRPKFKHGSTNITCAETGRQLQCHKWKKSEGWLLIAPRKVSFWYVGRGEGEWDVVILCDPAPGCIKVGETTSELSVRAFYGGYHGFIPDDVLASAAHASTSTATTTDSSSTRSENQKPLTNTSSTQSTTETPPHNSTFDDLLYYFTHHASLIPNLSDPHSLALFPRKLVASHYCQLLGFVSHQTASMRSSGWAVQRRTQEEIEASNQVETAWSQFKCPEYLEALNTVLDALGISADEELRNNKYHSSSSIFKGDQVEEELGGQARGQREGEGGMTDWRSPTSDFLFLHREFRLRLSEYARMTSSLAALNGIIGGRLGILEARTAKSLTLVAMIFAPPACVASIFSIQGNAAADSRGFWQYWAAAVPLTVLVFLGTYLVHERDGVRRGWRRSRGKWVGDGS</sequence>
<dbReference type="Proteomes" id="UP000193689">
    <property type="component" value="Unassembled WGS sequence"/>
</dbReference>
<evidence type="ECO:0000256" key="2">
    <source>
        <dbReference type="SAM" id="Phobius"/>
    </source>
</evidence>
<feature type="transmembrane region" description="Helical" evidence="2">
    <location>
        <begin position="517"/>
        <end position="538"/>
    </location>
</feature>
<name>A0A1Y2EGR6_9PEZI</name>
<keyword evidence="2" id="KW-1133">Transmembrane helix</keyword>
<keyword evidence="4" id="KW-1185">Reference proteome</keyword>
<protein>
    <submittedName>
        <fullName evidence="3">Uncharacterized protein</fullName>
    </submittedName>
</protein>
<dbReference type="Gene3D" id="1.20.58.340">
    <property type="entry name" value="Magnesium transport protein CorA, transmembrane region"/>
    <property type="match status" value="1"/>
</dbReference>
<accession>A0A1Y2EGR6</accession>
<dbReference type="InParanoid" id="A0A1Y2EGR6"/>
<dbReference type="EMBL" id="MCFJ01000002">
    <property type="protein sequence ID" value="ORY70494.1"/>
    <property type="molecule type" value="Genomic_DNA"/>
</dbReference>
<feature type="compositionally biased region" description="Low complexity" evidence="1">
    <location>
        <begin position="279"/>
        <end position="290"/>
    </location>
</feature>
<keyword evidence="2" id="KW-0812">Transmembrane</keyword>
<keyword evidence="2" id="KW-0472">Membrane</keyword>
<evidence type="ECO:0000313" key="4">
    <source>
        <dbReference type="Proteomes" id="UP000193689"/>
    </source>
</evidence>
<gene>
    <name evidence="3" type="ORF">BCR38DRAFT_481625</name>
</gene>
<organism evidence="3 4">
    <name type="scientific">Pseudomassariella vexata</name>
    <dbReference type="NCBI Taxonomy" id="1141098"/>
    <lineage>
        <taxon>Eukaryota</taxon>
        <taxon>Fungi</taxon>
        <taxon>Dikarya</taxon>
        <taxon>Ascomycota</taxon>
        <taxon>Pezizomycotina</taxon>
        <taxon>Sordariomycetes</taxon>
        <taxon>Xylariomycetidae</taxon>
        <taxon>Amphisphaeriales</taxon>
        <taxon>Pseudomassariaceae</taxon>
        <taxon>Pseudomassariella</taxon>
    </lineage>
</organism>
<dbReference type="AlphaFoldDB" id="A0A1Y2EGR6"/>
<proteinExistence type="predicted"/>
<dbReference type="RefSeq" id="XP_040720444.1">
    <property type="nucleotide sequence ID" value="XM_040863396.1"/>
</dbReference>
<feature type="transmembrane region" description="Helical" evidence="2">
    <location>
        <begin position="457"/>
        <end position="477"/>
    </location>
</feature>
<feature type="compositionally biased region" description="Low complexity" evidence="1">
    <location>
        <begin position="260"/>
        <end position="270"/>
    </location>
</feature>
<evidence type="ECO:0000313" key="3">
    <source>
        <dbReference type="EMBL" id="ORY70494.1"/>
    </source>
</evidence>
<evidence type="ECO:0000256" key="1">
    <source>
        <dbReference type="SAM" id="MobiDB-lite"/>
    </source>
</evidence>
<feature type="region of interest" description="Disordered" evidence="1">
    <location>
        <begin position="260"/>
        <end position="292"/>
    </location>
</feature>
<dbReference type="GeneID" id="63779608"/>
<comment type="caution">
    <text evidence="3">The sequence shown here is derived from an EMBL/GenBank/DDBJ whole genome shotgun (WGS) entry which is preliminary data.</text>
</comment>